<proteinExistence type="predicted"/>
<dbReference type="GO" id="GO:0005524">
    <property type="term" value="F:ATP binding"/>
    <property type="evidence" value="ECO:0007669"/>
    <property type="project" value="UniProtKB-KW"/>
</dbReference>
<dbReference type="PRINTS" id="PR01590">
    <property type="entry name" value="HTHFIS"/>
</dbReference>
<evidence type="ECO:0000256" key="6">
    <source>
        <dbReference type="PROSITE-ProRule" id="PRU00169"/>
    </source>
</evidence>
<dbReference type="CDD" id="cd00009">
    <property type="entry name" value="AAA"/>
    <property type="match status" value="1"/>
</dbReference>
<comment type="caution">
    <text evidence="10">The sequence shown here is derived from an EMBL/GenBank/DDBJ whole genome shotgun (WGS) entry which is preliminary data.</text>
</comment>
<dbReference type="PROSITE" id="PS50110">
    <property type="entry name" value="RESPONSE_REGULATORY"/>
    <property type="match status" value="1"/>
</dbReference>
<evidence type="ECO:0000313" key="11">
    <source>
        <dbReference type="Proteomes" id="UP000529637"/>
    </source>
</evidence>
<dbReference type="PROSITE" id="PS00676">
    <property type="entry name" value="SIGMA54_INTERACT_2"/>
    <property type="match status" value="1"/>
</dbReference>
<organism evidence="10 11">
    <name type="scientific">Piscinibacter koreensis</name>
    <dbReference type="NCBI Taxonomy" id="2742824"/>
    <lineage>
        <taxon>Bacteria</taxon>
        <taxon>Pseudomonadati</taxon>
        <taxon>Pseudomonadota</taxon>
        <taxon>Betaproteobacteria</taxon>
        <taxon>Burkholderiales</taxon>
        <taxon>Sphaerotilaceae</taxon>
        <taxon>Piscinibacter</taxon>
    </lineage>
</organism>
<dbReference type="Gene3D" id="3.40.50.300">
    <property type="entry name" value="P-loop containing nucleotide triphosphate hydrolases"/>
    <property type="match status" value="1"/>
</dbReference>
<dbReference type="InterPro" id="IPR003593">
    <property type="entry name" value="AAA+_ATPase"/>
</dbReference>
<feature type="compositionally biased region" description="Gly residues" evidence="7">
    <location>
        <begin position="140"/>
        <end position="171"/>
    </location>
</feature>
<dbReference type="Pfam" id="PF25601">
    <property type="entry name" value="AAA_lid_14"/>
    <property type="match status" value="1"/>
</dbReference>
<keyword evidence="3" id="KW-0805">Transcription regulation</keyword>
<dbReference type="Proteomes" id="UP000529637">
    <property type="component" value="Unassembled WGS sequence"/>
</dbReference>
<keyword evidence="2" id="KW-0067">ATP-binding</keyword>
<name>A0A7Y6NM74_9BURK</name>
<dbReference type="FunFam" id="3.40.50.300:FF:000006">
    <property type="entry name" value="DNA-binding transcriptional regulator NtrC"/>
    <property type="match status" value="1"/>
</dbReference>
<feature type="domain" description="Sigma-54 factor interaction" evidence="8">
    <location>
        <begin position="202"/>
        <end position="432"/>
    </location>
</feature>
<reference evidence="10 11" key="1">
    <citation type="submission" date="2020-06" db="EMBL/GenBank/DDBJ databases">
        <title>Schlegella sp. ID0723 isolated from air conditioner.</title>
        <authorList>
            <person name="Kim D.Y."/>
            <person name="Kim D.-U."/>
        </authorList>
    </citation>
    <scope>NUCLEOTIDE SEQUENCE [LARGE SCALE GENOMIC DNA]</scope>
    <source>
        <strain evidence="10 11">ID0723</strain>
    </source>
</reference>
<dbReference type="PANTHER" id="PTHR32071">
    <property type="entry name" value="TRANSCRIPTIONAL REGULATORY PROTEIN"/>
    <property type="match status" value="1"/>
</dbReference>
<dbReference type="EMBL" id="JABWMJ010000003">
    <property type="protein sequence ID" value="NUZ05696.1"/>
    <property type="molecule type" value="Genomic_DNA"/>
</dbReference>
<dbReference type="PANTHER" id="PTHR32071:SF100">
    <property type="entry name" value="RESPONSE REGULATOR PROTEIN PILR"/>
    <property type="match status" value="1"/>
</dbReference>
<evidence type="ECO:0000313" key="10">
    <source>
        <dbReference type="EMBL" id="NUZ05696.1"/>
    </source>
</evidence>
<dbReference type="InterPro" id="IPR001789">
    <property type="entry name" value="Sig_transdc_resp-reg_receiver"/>
</dbReference>
<sequence>MATASSFTLLIVDDEPDLRTLYELTLLREGYELDTAGSVQDALEHLAERSYSAVITDMRLPDGSGLDLLRWLEDRSRREKTIVITAYGSAENAVEALKAGAYDYLTKPVDLKQFRAVIASALGRGGGAPTPPAAGSLPSNGGGGSAGGNGGGASAGGAGAGSNGGHPGTGGSAAAARTAEAAAPSRARPVSASPASQALERMAGQSAAMKQVRSLVEKVARSMAPVLISGESGTGKELVARAIHAVSVRHAQPFVAVNCGAIPEQLLEAEFFGYRKGAFTGAADDREGFFQAASGGTLFLDEIGDLPLSMQSKLLRAIQERSVRPVGAVAETPVDVRLLSATHKDLGAEVQAGQFRQDLYYRLNVIQIRVPPLRERLEDLVAVSERVLERLSRDAGVWPPPRLTPAALAQLARHSFPGNVRELENLLHRAVALSGGDEIDADDLGLGELDGAGDSAPGSLPVSPAIEAEDVPASFAMAREPLPNDLAKYLDDVERDILVRALEQHRFNRTAAGASLGLSLRQMRYRMARLGVTAGSDT</sequence>
<evidence type="ECO:0000256" key="5">
    <source>
        <dbReference type="ARBA" id="ARBA00023163"/>
    </source>
</evidence>
<dbReference type="AlphaFoldDB" id="A0A7Y6NM74"/>
<dbReference type="InterPro" id="IPR058031">
    <property type="entry name" value="AAA_lid_NorR"/>
</dbReference>
<keyword evidence="4" id="KW-0238">DNA-binding</keyword>
<dbReference type="Gene3D" id="1.10.10.60">
    <property type="entry name" value="Homeodomain-like"/>
    <property type="match status" value="1"/>
</dbReference>
<feature type="domain" description="Response regulatory" evidence="9">
    <location>
        <begin position="8"/>
        <end position="122"/>
    </location>
</feature>
<evidence type="ECO:0000256" key="7">
    <source>
        <dbReference type="SAM" id="MobiDB-lite"/>
    </source>
</evidence>
<evidence type="ECO:0000259" key="8">
    <source>
        <dbReference type="PROSITE" id="PS50045"/>
    </source>
</evidence>
<evidence type="ECO:0000256" key="2">
    <source>
        <dbReference type="ARBA" id="ARBA00022840"/>
    </source>
</evidence>
<keyword evidence="6" id="KW-0597">Phosphoprotein</keyword>
<evidence type="ECO:0000256" key="3">
    <source>
        <dbReference type="ARBA" id="ARBA00023015"/>
    </source>
</evidence>
<keyword evidence="5" id="KW-0804">Transcription</keyword>
<dbReference type="SMART" id="SM00382">
    <property type="entry name" value="AAA"/>
    <property type="match status" value="1"/>
</dbReference>
<dbReference type="InterPro" id="IPR027417">
    <property type="entry name" value="P-loop_NTPase"/>
</dbReference>
<dbReference type="SUPFAM" id="SSF52540">
    <property type="entry name" value="P-loop containing nucleoside triphosphate hydrolases"/>
    <property type="match status" value="1"/>
</dbReference>
<dbReference type="GO" id="GO:0006355">
    <property type="term" value="P:regulation of DNA-templated transcription"/>
    <property type="evidence" value="ECO:0007669"/>
    <property type="project" value="InterPro"/>
</dbReference>
<dbReference type="SUPFAM" id="SSF52172">
    <property type="entry name" value="CheY-like"/>
    <property type="match status" value="1"/>
</dbReference>
<dbReference type="Gene3D" id="3.40.50.2300">
    <property type="match status" value="1"/>
</dbReference>
<dbReference type="Gene3D" id="1.10.8.60">
    <property type="match status" value="1"/>
</dbReference>
<dbReference type="Pfam" id="PF00072">
    <property type="entry name" value="Response_reg"/>
    <property type="match status" value="1"/>
</dbReference>
<dbReference type="InterPro" id="IPR002197">
    <property type="entry name" value="HTH_Fis"/>
</dbReference>
<dbReference type="GO" id="GO:0000160">
    <property type="term" value="P:phosphorelay signal transduction system"/>
    <property type="evidence" value="ECO:0007669"/>
    <property type="project" value="InterPro"/>
</dbReference>
<dbReference type="PROSITE" id="PS00675">
    <property type="entry name" value="SIGMA54_INTERACT_1"/>
    <property type="match status" value="1"/>
</dbReference>
<feature type="compositionally biased region" description="Low complexity" evidence="7">
    <location>
        <begin position="172"/>
        <end position="198"/>
    </location>
</feature>
<evidence type="ECO:0000256" key="1">
    <source>
        <dbReference type="ARBA" id="ARBA00022741"/>
    </source>
</evidence>
<dbReference type="PROSITE" id="PS00688">
    <property type="entry name" value="SIGMA54_INTERACT_3"/>
    <property type="match status" value="1"/>
</dbReference>
<feature type="modified residue" description="4-aspartylphosphate" evidence="6">
    <location>
        <position position="57"/>
    </location>
</feature>
<dbReference type="InterPro" id="IPR025944">
    <property type="entry name" value="Sigma_54_int_dom_CS"/>
</dbReference>
<dbReference type="InterPro" id="IPR002078">
    <property type="entry name" value="Sigma_54_int"/>
</dbReference>
<dbReference type="Pfam" id="PF00158">
    <property type="entry name" value="Sigma54_activat"/>
    <property type="match status" value="1"/>
</dbReference>
<dbReference type="Pfam" id="PF02954">
    <property type="entry name" value="HTH_8"/>
    <property type="match status" value="1"/>
</dbReference>
<dbReference type="PROSITE" id="PS50045">
    <property type="entry name" value="SIGMA54_INTERACT_4"/>
    <property type="match status" value="1"/>
</dbReference>
<evidence type="ECO:0000256" key="4">
    <source>
        <dbReference type="ARBA" id="ARBA00023125"/>
    </source>
</evidence>
<evidence type="ECO:0000259" key="9">
    <source>
        <dbReference type="PROSITE" id="PS50110"/>
    </source>
</evidence>
<dbReference type="InterPro" id="IPR011006">
    <property type="entry name" value="CheY-like_superfamily"/>
</dbReference>
<dbReference type="RefSeq" id="WP_176067901.1">
    <property type="nucleotide sequence ID" value="NZ_JABWMJ010000003.1"/>
</dbReference>
<dbReference type="InterPro" id="IPR025662">
    <property type="entry name" value="Sigma_54_int_dom_ATP-bd_1"/>
</dbReference>
<dbReference type="InterPro" id="IPR025943">
    <property type="entry name" value="Sigma_54_int_dom_ATP-bd_2"/>
</dbReference>
<protein>
    <submittedName>
        <fullName evidence="10">Sigma-54-dependent Fis family transcriptional regulator</fullName>
    </submittedName>
</protein>
<keyword evidence="11" id="KW-1185">Reference proteome</keyword>
<gene>
    <name evidence="10" type="ORF">HQN59_07960</name>
</gene>
<accession>A0A7Y6NM74</accession>
<dbReference type="SMART" id="SM00448">
    <property type="entry name" value="REC"/>
    <property type="match status" value="1"/>
</dbReference>
<dbReference type="SUPFAM" id="SSF46689">
    <property type="entry name" value="Homeodomain-like"/>
    <property type="match status" value="1"/>
</dbReference>
<keyword evidence="1" id="KW-0547">Nucleotide-binding</keyword>
<dbReference type="InterPro" id="IPR009057">
    <property type="entry name" value="Homeodomain-like_sf"/>
</dbReference>
<feature type="region of interest" description="Disordered" evidence="7">
    <location>
        <begin position="127"/>
        <end position="204"/>
    </location>
</feature>
<dbReference type="GO" id="GO:0043565">
    <property type="term" value="F:sequence-specific DNA binding"/>
    <property type="evidence" value="ECO:0007669"/>
    <property type="project" value="InterPro"/>
</dbReference>